<proteinExistence type="predicted"/>
<feature type="region of interest" description="Disordered" evidence="1">
    <location>
        <begin position="140"/>
        <end position="159"/>
    </location>
</feature>
<sequence length="166" mass="18007">MHNPPLPEHLPPAQRERVAVLTVIHEGSAFSPSEVYRRFDPEPELADLPTLLEGLRAILGPGHSEGSRRVLARVSGTQRPFLVAWRGKGQMDDGTAVIGEPAGFAMEMLLLCDTCPVPEACALRQYCRVNQEAMAVDSLADAPSSGQTQNTVRQSPNDTGLPFFCT</sequence>
<evidence type="ECO:0000313" key="2">
    <source>
        <dbReference type="EMBL" id="RCV85796.1"/>
    </source>
</evidence>
<feature type="compositionally biased region" description="Polar residues" evidence="1">
    <location>
        <begin position="144"/>
        <end position="158"/>
    </location>
</feature>
<dbReference type="EMBL" id="QPIJ01000098">
    <property type="protein sequence ID" value="RCV85796.1"/>
    <property type="molecule type" value="Genomic_DNA"/>
</dbReference>
<organism evidence="2 3">
    <name type="scientific">Vreelandella rituensis</name>
    <dbReference type="NCBI Taxonomy" id="2282306"/>
    <lineage>
        <taxon>Bacteria</taxon>
        <taxon>Pseudomonadati</taxon>
        <taxon>Pseudomonadota</taxon>
        <taxon>Gammaproteobacteria</taxon>
        <taxon>Oceanospirillales</taxon>
        <taxon>Halomonadaceae</taxon>
        <taxon>Vreelandella</taxon>
    </lineage>
</organism>
<dbReference type="AlphaFoldDB" id="A0A368TNB3"/>
<dbReference type="RefSeq" id="WP_114488669.1">
    <property type="nucleotide sequence ID" value="NZ_CBCSHM010000113.1"/>
</dbReference>
<accession>A0A368TNB3</accession>
<keyword evidence="3" id="KW-1185">Reference proteome</keyword>
<protein>
    <submittedName>
        <fullName evidence="2">Uncharacterized protein</fullName>
    </submittedName>
</protein>
<gene>
    <name evidence="2" type="ORF">DU506_20285</name>
</gene>
<reference evidence="2 3" key="1">
    <citation type="submission" date="2018-07" db="EMBL/GenBank/DDBJ databases">
        <title>Halomonas rutogse sp. nov., isolated from Lake TangqianCo on Tibetan Plateau.</title>
        <authorList>
            <person name="Lu H."/>
            <person name="Xing P."/>
            <person name="Wu Q."/>
        </authorList>
    </citation>
    <scope>NUCLEOTIDE SEQUENCE [LARGE SCALE GENOMIC DNA]</scope>
    <source>
        <strain evidence="2 3">TQ8S</strain>
    </source>
</reference>
<comment type="caution">
    <text evidence="2">The sequence shown here is derived from an EMBL/GenBank/DDBJ whole genome shotgun (WGS) entry which is preliminary data.</text>
</comment>
<dbReference type="Proteomes" id="UP000253204">
    <property type="component" value="Unassembled WGS sequence"/>
</dbReference>
<name>A0A368TNB3_9GAMM</name>
<evidence type="ECO:0000256" key="1">
    <source>
        <dbReference type="SAM" id="MobiDB-lite"/>
    </source>
</evidence>
<dbReference type="OrthoDB" id="9989271at2"/>
<evidence type="ECO:0000313" key="3">
    <source>
        <dbReference type="Proteomes" id="UP000253204"/>
    </source>
</evidence>